<dbReference type="InterPro" id="IPR012464">
    <property type="entry name" value="DUF1676"/>
</dbReference>
<accession>A0A8K0CLS0</accession>
<evidence type="ECO:0000313" key="3">
    <source>
        <dbReference type="EMBL" id="KAF2886387.1"/>
    </source>
</evidence>
<evidence type="ECO:0000256" key="2">
    <source>
        <dbReference type="SAM" id="SignalP"/>
    </source>
</evidence>
<dbReference type="Proteomes" id="UP000801492">
    <property type="component" value="Unassembled WGS sequence"/>
</dbReference>
<evidence type="ECO:0000313" key="4">
    <source>
        <dbReference type="Proteomes" id="UP000801492"/>
    </source>
</evidence>
<feature type="non-terminal residue" evidence="3">
    <location>
        <position position="196"/>
    </location>
</feature>
<keyword evidence="1" id="KW-0472">Membrane</keyword>
<sequence>MAVLRLLAITAFILGVSYAQQQPSAVEVLQDMYHTCLKEFSLGCIKPKALSWISNVVDQPVIRITDDLEVVKTEDPEYVEERTVKDVLDVFEDFIQSHKIVAKVPAVLKLDGPLKDFLPRSFRPEVLSVPLAATGRSKTVKRVIVPFLLGLKFKTAVLVPLALALIALKTWKALTLGLLSLVLTGALVIFKLSKPK</sequence>
<feature type="transmembrane region" description="Helical" evidence="1">
    <location>
        <begin position="143"/>
        <end position="166"/>
    </location>
</feature>
<comment type="caution">
    <text evidence="3">The sequence shown here is derived from an EMBL/GenBank/DDBJ whole genome shotgun (WGS) entry which is preliminary data.</text>
</comment>
<dbReference type="OrthoDB" id="8119930at2759"/>
<name>A0A8K0CLS0_IGNLU</name>
<evidence type="ECO:0000256" key="1">
    <source>
        <dbReference type="SAM" id="Phobius"/>
    </source>
</evidence>
<organism evidence="3 4">
    <name type="scientific">Ignelater luminosus</name>
    <name type="common">Cucubano</name>
    <name type="synonym">Pyrophorus luminosus</name>
    <dbReference type="NCBI Taxonomy" id="2038154"/>
    <lineage>
        <taxon>Eukaryota</taxon>
        <taxon>Metazoa</taxon>
        <taxon>Ecdysozoa</taxon>
        <taxon>Arthropoda</taxon>
        <taxon>Hexapoda</taxon>
        <taxon>Insecta</taxon>
        <taxon>Pterygota</taxon>
        <taxon>Neoptera</taxon>
        <taxon>Endopterygota</taxon>
        <taxon>Coleoptera</taxon>
        <taxon>Polyphaga</taxon>
        <taxon>Elateriformia</taxon>
        <taxon>Elateroidea</taxon>
        <taxon>Elateridae</taxon>
        <taxon>Agrypninae</taxon>
        <taxon>Pyrophorini</taxon>
        <taxon>Ignelater</taxon>
    </lineage>
</organism>
<dbReference type="PANTHER" id="PTHR21879">
    <property type="entry name" value="FI03362P-RELATED-RELATED"/>
    <property type="match status" value="1"/>
</dbReference>
<feature type="signal peptide" evidence="2">
    <location>
        <begin position="1"/>
        <end position="19"/>
    </location>
</feature>
<dbReference type="PANTHER" id="PTHR21879:SF13">
    <property type="entry name" value="OSIRIS 18"/>
    <property type="match status" value="1"/>
</dbReference>
<evidence type="ECO:0008006" key="5">
    <source>
        <dbReference type="Google" id="ProtNLM"/>
    </source>
</evidence>
<proteinExistence type="predicted"/>
<protein>
    <recommendedName>
        <fullName evidence="5">Osiris 18</fullName>
    </recommendedName>
</protein>
<dbReference type="Pfam" id="PF07898">
    <property type="entry name" value="DUF1676"/>
    <property type="match status" value="1"/>
</dbReference>
<keyword evidence="2" id="KW-0732">Signal</keyword>
<keyword evidence="4" id="KW-1185">Reference proteome</keyword>
<keyword evidence="1" id="KW-0812">Transmembrane</keyword>
<gene>
    <name evidence="3" type="ORF">ILUMI_19786</name>
</gene>
<dbReference type="AlphaFoldDB" id="A0A8K0CLS0"/>
<dbReference type="GO" id="GO:0016020">
    <property type="term" value="C:membrane"/>
    <property type="evidence" value="ECO:0007669"/>
    <property type="project" value="TreeGrafter"/>
</dbReference>
<reference evidence="3" key="1">
    <citation type="submission" date="2019-08" db="EMBL/GenBank/DDBJ databases">
        <title>The genome of the North American firefly Photinus pyralis.</title>
        <authorList>
            <consortium name="Photinus pyralis genome working group"/>
            <person name="Fallon T.R."/>
            <person name="Sander Lower S.E."/>
            <person name="Weng J.-K."/>
        </authorList>
    </citation>
    <scope>NUCLEOTIDE SEQUENCE</scope>
    <source>
        <strain evidence="3">TRF0915ILg1</strain>
        <tissue evidence="3">Whole body</tissue>
    </source>
</reference>
<feature type="transmembrane region" description="Helical" evidence="1">
    <location>
        <begin position="173"/>
        <end position="193"/>
    </location>
</feature>
<dbReference type="EMBL" id="VTPC01087828">
    <property type="protein sequence ID" value="KAF2886387.1"/>
    <property type="molecule type" value="Genomic_DNA"/>
</dbReference>
<keyword evidence="1" id="KW-1133">Transmembrane helix</keyword>
<feature type="chain" id="PRO_5035461263" description="Osiris 18" evidence="2">
    <location>
        <begin position="20"/>
        <end position="196"/>
    </location>
</feature>